<feature type="transmembrane region" description="Helical" evidence="1">
    <location>
        <begin position="59"/>
        <end position="77"/>
    </location>
</feature>
<feature type="transmembrane region" description="Helical" evidence="1">
    <location>
        <begin position="34"/>
        <end position="52"/>
    </location>
</feature>
<accession>A0A4U0SH28</accession>
<evidence type="ECO:0000313" key="3">
    <source>
        <dbReference type="Proteomes" id="UP000305778"/>
    </source>
</evidence>
<keyword evidence="3" id="KW-1185">Reference proteome</keyword>
<evidence type="ECO:0000256" key="1">
    <source>
        <dbReference type="SAM" id="Phobius"/>
    </source>
</evidence>
<protein>
    <recommendedName>
        <fullName evidence="4">Integral membrane protein</fullName>
    </recommendedName>
</protein>
<dbReference type="OrthoDB" id="4338760at2"/>
<dbReference type="RefSeq" id="WP_136726292.1">
    <property type="nucleotide sequence ID" value="NZ_SUMC01000026.1"/>
</dbReference>
<dbReference type="Proteomes" id="UP000305778">
    <property type="component" value="Unassembled WGS sequence"/>
</dbReference>
<keyword evidence="1" id="KW-1133">Transmembrane helix</keyword>
<evidence type="ECO:0000313" key="2">
    <source>
        <dbReference type="EMBL" id="TKA08964.1"/>
    </source>
</evidence>
<dbReference type="InterPro" id="IPR046095">
    <property type="entry name" value="DUF6113"/>
</dbReference>
<gene>
    <name evidence="2" type="ORF">FCI23_25635</name>
</gene>
<feature type="transmembrane region" description="Helical" evidence="1">
    <location>
        <begin position="97"/>
        <end position="117"/>
    </location>
</feature>
<reference evidence="2 3" key="1">
    <citation type="submission" date="2019-04" db="EMBL/GenBank/DDBJ databases">
        <title>Streptomyces oryziradicis sp. nov., a novel actinomycete isolated from rhizosphere soil of rice (Oryza sativa L.).</title>
        <authorList>
            <person name="Li C."/>
        </authorList>
    </citation>
    <scope>NUCLEOTIDE SEQUENCE [LARGE SCALE GENOMIC DNA]</scope>
    <source>
        <strain evidence="2 3">NEAU-C40</strain>
    </source>
</reference>
<proteinExistence type="predicted"/>
<dbReference type="Pfam" id="PF19608">
    <property type="entry name" value="DUF6113"/>
    <property type="match status" value="1"/>
</dbReference>
<dbReference type="EMBL" id="SUMC01000026">
    <property type="protein sequence ID" value="TKA08964.1"/>
    <property type="molecule type" value="Genomic_DNA"/>
</dbReference>
<organism evidence="2 3">
    <name type="scientific">Actinacidiphila oryziradicis</name>
    <dbReference type="NCBI Taxonomy" id="2571141"/>
    <lineage>
        <taxon>Bacteria</taxon>
        <taxon>Bacillati</taxon>
        <taxon>Actinomycetota</taxon>
        <taxon>Actinomycetes</taxon>
        <taxon>Kitasatosporales</taxon>
        <taxon>Streptomycetaceae</taxon>
        <taxon>Actinacidiphila</taxon>
    </lineage>
</organism>
<feature type="transmembrane region" description="Helical" evidence="1">
    <location>
        <begin position="7"/>
        <end position="28"/>
    </location>
</feature>
<name>A0A4U0SH28_9ACTN</name>
<evidence type="ECO:0008006" key="4">
    <source>
        <dbReference type="Google" id="ProtNLM"/>
    </source>
</evidence>
<dbReference type="AlphaFoldDB" id="A0A4U0SH28"/>
<keyword evidence="1" id="KW-0472">Membrane</keyword>
<comment type="caution">
    <text evidence="2">The sequence shown here is derived from an EMBL/GenBank/DDBJ whole genome shotgun (WGS) entry which is preliminary data.</text>
</comment>
<sequence>MSERGRAARIVSYVVLGVFGAVVAVAGALVQDGWFPGGLLLALAGCAGLFYGGTKLTGTRVGAVVPAGVWLVTVMFLSSTRPEGDFLFANSISPYAYLLGGSMAGVISATLSGPGLLGPPGARRPGAG</sequence>
<keyword evidence="1" id="KW-0812">Transmembrane</keyword>